<evidence type="ECO:0000313" key="2">
    <source>
        <dbReference type="Proteomes" id="UP000184388"/>
    </source>
</evidence>
<sequence length="94" mass="10582">MSFDLPTRRSVPVSRRTHRPGELAQCDPWWFPDIDIPLGYGQTGRPPVLVMVSGYSRVITARMLASRKTGDLIDGHWRLLTAWGHQVTLEPVSA</sequence>
<protein>
    <submittedName>
        <fullName evidence="1">Uncharacterized protein</fullName>
    </submittedName>
</protein>
<proteinExistence type="predicted"/>
<dbReference type="EMBL" id="FRBK01000087">
    <property type="protein sequence ID" value="SHN36878.1"/>
    <property type="molecule type" value="Genomic_DNA"/>
</dbReference>
<organism evidence="1 2">
    <name type="scientific">Streptomyces yunnanensis</name>
    <dbReference type="NCBI Taxonomy" id="156453"/>
    <lineage>
        <taxon>Bacteria</taxon>
        <taxon>Bacillati</taxon>
        <taxon>Actinomycetota</taxon>
        <taxon>Actinomycetes</taxon>
        <taxon>Kitasatosporales</taxon>
        <taxon>Streptomycetaceae</taxon>
        <taxon>Streptomyces</taxon>
    </lineage>
</organism>
<name>A0A9X8R0M2_9ACTN</name>
<dbReference type="AlphaFoldDB" id="A0A9X8R0M2"/>
<dbReference type="RefSeq" id="WP_286160584.1">
    <property type="nucleotide sequence ID" value="NZ_FRBK01000087.1"/>
</dbReference>
<dbReference type="Proteomes" id="UP000184388">
    <property type="component" value="Unassembled WGS sequence"/>
</dbReference>
<gene>
    <name evidence="1" type="ORF">SAMN05216268_1872</name>
</gene>
<reference evidence="2" key="1">
    <citation type="submission" date="2016-11" db="EMBL/GenBank/DDBJ databases">
        <authorList>
            <person name="Jaros S."/>
            <person name="Januszkiewicz K."/>
            <person name="Wedrychowicz H."/>
        </authorList>
    </citation>
    <scope>NUCLEOTIDE SEQUENCE [LARGE SCALE GENOMIC DNA]</scope>
    <source>
        <strain evidence="2">CGMCC 4.3555</strain>
    </source>
</reference>
<accession>A0A9X8R0M2</accession>
<evidence type="ECO:0000313" key="1">
    <source>
        <dbReference type="EMBL" id="SHN36878.1"/>
    </source>
</evidence>
<comment type="caution">
    <text evidence="1">The sequence shown here is derived from an EMBL/GenBank/DDBJ whole genome shotgun (WGS) entry which is preliminary data.</text>
</comment>